<dbReference type="GO" id="GO:0019627">
    <property type="term" value="P:urea metabolic process"/>
    <property type="evidence" value="ECO:0007669"/>
    <property type="project" value="InterPro"/>
</dbReference>
<evidence type="ECO:0000313" key="8">
    <source>
        <dbReference type="EMBL" id="MCG8148572.1"/>
    </source>
</evidence>
<evidence type="ECO:0000256" key="1">
    <source>
        <dbReference type="ARBA" id="ARBA00004496"/>
    </source>
</evidence>
<dbReference type="CDD" id="cd00571">
    <property type="entry name" value="UreE"/>
    <property type="match status" value="1"/>
</dbReference>
<comment type="subcellular location">
    <subcellularLocation>
        <location evidence="1 5">Cytoplasm</location>
    </subcellularLocation>
</comment>
<comment type="caution">
    <text evidence="8">The sequence shown here is derived from an EMBL/GenBank/DDBJ whole genome shotgun (WGS) entry which is preliminary data.</text>
</comment>
<dbReference type="InterPro" id="IPR004029">
    <property type="entry name" value="UreE_N"/>
</dbReference>
<dbReference type="HAMAP" id="MF_00822">
    <property type="entry name" value="UreE"/>
    <property type="match status" value="1"/>
</dbReference>
<keyword evidence="9" id="KW-1185">Reference proteome</keyword>
<evidence type="ECO:0000256" key="3">
    <source>
        <dbReference type="ARBA" id="ARBA00022596"/>
    </source>
</evidence>
<dbReference type="GO" id="GO:0006457">
    <property type="term" value="P:protein folding"/>
    <property type="evidence" value="ECO:0007669"/>
    <property type="project" value="InterPro"/>
</dbReference>
<reference evidence="8" key="1">
    <citation type="submission" date="2021-08" db="EMBL/GenBank/DDBJ databases">
        <title>Complete genome sequence of Moraxella sp strain PS-22.</title>
        <authorList>
            <person name="Das S.K."/>
        </authorList>
    </citation>
    <scope>NUCLEOTIDE SEQUENCE</scope>
    <source>
        <strain evidence="8">PS-22</strain>
    </source>
</reference>
<evidence type="ECO:0000256" key="2">
    <source>
        <dbReference type="ARBA" id="ARBA00022490"/>
    </source>
</evidence>
<dbReference type="SUPFAM" id="SSF69737">
    <property type="entry name" value="Urease metallochaperone UreE, C-terminal domain"/>
    <property type="match status" value="1"/>
</dbReference>
<dbReference type="Pfam" id="PF05194">
    <property type="entry name" value="UreE_C"/>
    <property type="match status" value="1"/>
</dbReference>
<dbReference type="Gene3D" id="2.60.260.20">
    <property type="entry name" value="Urease metallochaperone UreE, N-terminal domain"/>
    <property type="match status" value="1"/>
</dbReference>
<dbReference type="InterPro" id="IPR036118">
    <property type="entry name" value="UreE_N_sf"/>
</dbReference>
<evidence type="ECO:0000256" key="5">
    <source>
        <dbReference type="HAMAP-Rule" id="MF_00822"/>
    </source>
</evidence>
<gene>
    <name evidence="5 8" type="primary">ureE</name>
    <name evidence="8" type="ORF">H9W84_10610</name>
</gene>
<keyword evidence="3 5" id="KW-0533">Nickel</keyword>
<dbReference type="GO" id="GO:0005737">
    <property type="term" value="C:cytoplasm"/>
    <property type="evidence" value="ECO:0007669"/>
    <property type="project" value="UniProtKB-SubCell"/>
</dbReference>
<evidence type="ECO:0000313" key="9">
    <source>
        <dbReference type="Proteomes" id="UP001139238"/>
    </source>
</evidence>
<comment type="function">
    <text evidence="5">Involved in urease metallocenter assembly. Binds nickel. Probably functions as a nickel donor during metallocenter assembly.</text>
</comment>
<dbReference type="NCBIfam" id="NF009751">
    <property type="entry name" value="PRK13261.1-1"/>
    <property type="match status" value="1"/>
</dbReference>
<dbReference type="GO" id="GO:0051082">
    <property type="term" value="F:unfolded protein binding"/>
    <property type="evidence" value="ECO:0007669"/>
    <property type="project" value="UniProtKB-UniRule"/>
</dbReference>
<evidence type="ECO:0000256" key="6">
    <source>
        <dbReference type="SAM" id="MobiDB-lite"/>
    </source>
</evidence>
<sequence>MKIYNQRVQQLTDQQQADLVNQQAKGQFLQLDFDTRQRSRFRATQQNGEAVGIDLPRTGTLKDGDVVQNASGDIIQIFAKPQTLTKVTADNAFELMRGAYHLGNRHVPLMLVQHDNDYALYFEPDYVLADMLVKLGLTVSEVEHAFEPETGAYGHSHSHSHAHGHGHDNRLSHADTQSTIVGDLTKATFFS</sequence>
<dbReference type="InterPro" id="IPR012406">
    <property type="entry name" value="UreE"/>
</dbReference>
<dbReference type="Proteomes" id="UP001139238">
    <property type="component" value="Unassembled WGS sequence"/>
</dbReference>
<organism evidence="8 9">
    <name type="scientific">Moraxella tetraodonis</name>
    <dbReference type="NCBI Taxonomy" id="2767221"/>
    <lineage>
        <taxon>Bacteria</taxon>
        <taxon>Pseudomonadati</taxon>
        <taxon>Pseudomonadota</taxon>
        <taxon>Gammaproteobacteria</taxon>
        <taxon>Moraxellales</taxon>
        <taxon>Moraxellaceae</taxon>
        <taxon>Moraxella</taxon>
    </lineage>
</organism>
<dbReference type="InterPro" id="IPR007864">
    <property type="entry name" value="UreE_C_dom"/>
</dbReference>
<comment type="similarity">
    <text evidence="5">Belongs to the UreE family.</text>
</comment>
<feature type="region of interest" description="Disordered" evidence="6">
    <location>
        <begin position="150"/>
        <end position="172"/>
    </location>
</feature>
<accession>A0A9X1UT79</accession>
<dbReference type="SMART" id="SM00988">
    <property type="entry name" value="UreE_N"/>
    <property type="match status" value="1"/>
</dbReference>
<dbReference type="PIRSF" id="PIRSF036402">
    <property type="entry name" value="Ureas_acces_UreE"/>
    <property type="match status" value="1"/>
</dbReference>
<dbReference type="EMBL" id="JACSYB010000001">
    <property type="protein sequence ID" value="MCG8148572.1"/>
    <property type="molecule type" value="Genomic_DNA"/>
</dbReference>
<keyword evidence="2 5" id="KW-0963">Cytoplasm</keyword>
<proteinExistence type="inferred from homology"/>
<dbReference type="Gene3D" id="3.30.70.790">
    <property type="entry name" value="UreE, C-terminal domain"/>
    <property type="match status" value="1"/>
</dbReference>
<dbReference type="GO" id="GO:0016151">
    <property type="term" value="F:nickel cation binding"/>
    <property type="evidence" value="ECO:0007669"/>
    <property type="project" value="UniProtKB-UniRule"/>
</dbReference>
<dbReference type="RefSeq" id="WP_239743531.1">
    <property type="nucleotide sequence ID" value="NZ_JACSYB010000001.1"/>
</dbReference>
<evidence type="ECO:0000259" key="7">
    <source>
        <dbReference type="SMART" id="SM00988"/>
    </source>
</evidence>
<keyword evidence="4 5" id="KW-0143">Chaperone</keyword>
<dbReference type="Pfam" id="PF02814">
    <property type="entry name" value="UreE_N"/>
    <property type="match status" value="1"/>
</dbReference>
<dbReference type="GO" id="GO:0065003">
    <property type="term" value="P:protein-containing complex assembly"/>
    <property type="evidence" value="ECO:0007669"/>
    <property type="project" value="InterPro"/>
</dbReference>
<dbReference type="AlphaFoldDB" id="A0A9X1UT79"/>
<dbReference type="SUPFAM" id="SSF69287">
    <property type="entry name" value="Urease metallochaperone UreE, N-terminal domain"/>
    <property type="match status" value="1"/>
</dbReference>
<feature type="domain" description="UreE urease accessory N-terminal" evidence="7">
    <location>
        <begin position="10"/>
        <end position="75"/>
    </location>
</feature>
<name>A0A9X1UT79_9GAMM</name>
<protein>
    <recommendedName>
        <fullName evidence="5">Urease accessory protein UreE</fullName>
    </recommendedName>
</protein>
<evidence type="ECO:0000256" key="4">
    <source>
        <dbReference type="ARBA" id="ARBA00023186"/>
    </source>
</evidence>